<organism evidence="1 2">
    <name type="scientific">Mycolicibacterium mucogenicum</name>
    <name type="common">Mycobacterium mucogenicum</name>
    <dbReference type="NCBI Taxonomy" id="56689"/>
    <lineage>
        <taxon>Bacteria</taxon>
        <taxon>Bacillati</taxon>
        <taxon>Actinomycetota</taxon>
        <taxon>Actinomycetes</taxon>
        <taxon>Mycobacteriales</taxon>
        <taxon>Mycobacteriaceae</taxon>
        <taxon>Mycolicibacterium</taxon>
    </lineage>
</organism>
<comment type="caution">
    <text evidence="1">The sequence shown here is derived from an EMBL/GenBank/DDBJ whole genome shotgun (WGS) entry which is preliminary data.</text>
</comment>
<reference evidence="1 2" key="1">
    <citation type="submission" date="2016-06" db="EMBL/GenBank/DDBJ databases">
        <authorList>
            <person name="Kjaerup R.B."/>
            <person name="Dalgaard T.S."/>
            <person name="Juul-Madsen H.R."/>
        </authorList>
    </citation>
    <scope>NUCLEOTIDE SEQUENCE [LARGE SCALE GENOMIC DNA]</scope>
    <source>
        <strain evidence="1 2">1199456.5</strain>
    </source>
</reference>
<protein>
    <submittedName>
        <fullName evidence="1">Uncharacterized protein</fullName>
    </submittedName>
</protein>
<dbReference type="Proteomes" id="UP000093962">
    <property type="component" value="Unassembled WGS sequence"/>
</dbReference>
<proteinExistence type="predicted"/>
<evidence type="ECO:0000313" key="1">
    <source>
        <dbReference type="EMBL" id="OBA90034.1"/>
    </source>
</evidence>
<dbReference type="EMBL" id="LZSF01000063">
    <property type="protein sequence ID" value="OBA90034.1"/>
    <property type="molecule type" value="Genomic_DNA"/>
</dbReference>
<accession>A0A1A0MWZ1</accession>
<sequence length="128" mass="13293">MLGGPADFALNLRIVQGKTRRGPRSLPVDPACGNHVLINRHEEVTMYSNTYFSRAAVSVVAGALIAIGAHGSAWSTTGSMSAADAVATGHSCDVVVVANTLCQSGQHRHGTAPTVGRAYLDLNPRPTA</sequence>
<evidence type="ECO:0000313" key="2">
    <source>
        <dbReference type="Proteomes" id="UP000093962"/>
    </source>
</evidence>
<gene>
    <name evidence="1" type="ORF">A5642_13420</name>
</gene>
<name>A0A1A0MWZ1_MYCMU</name>
<dbReference type="AlphaFoldDB" id="A0A1A0MWZ1"/>